<dbReference type="PROSITE" id="PS50930">
    <property type="entry name" value="HTH_LYTTR"/>
    <property type="match status" value="1"/>
</dbReference>
<feature type="domain" description="HTH LytTR-type" evidence="3">
    <location>
        <begin position="144"/>
        <end position="242"/>
    </location>
</feature>
<gene>
    <name evidence="4" type="ORF">ENN90_15045</name>
</gene>
<sequence>MERIKCIVVDDEPIARQYLSDYVAKMPQLELLAVFSSAKDAWEIIETGAAELVFLDIQMPGLTGIEFIRTLQKKPAIILTTAYSEYALEGYELDVADYLLKPISFDRFAKAVNKVADRPKIQAGSISSGLPPSGENHTTTRNFIFVKSGYKSVKVNISDILYVEGMKEYVVIHTKDKKFTKLDRMKNVENLLKEQGFIRIHKSYIASIKNIESVFGNTLEINGKQLPLGRNFRDEVNNALGMNE</sequence>
<dbReference type="PROSITE" id="PS50110">
    <property type="entry name" value="RESPONSE_REGULATORY"/>
    <property type="match status" value="1"/>
</dbReference>
<dbReference type="Gene3D" id="3.40.50.2300">
    <property type="match status" value="1"/>
</dbReference>
<dbReference type="EMBL" id="DSDK01000845">
    <property type="protein sequence ID" value="HDR52913.1"/>
    <property type="molecule type" value="Genomic_DNA"/>
</dbReference>
<proteinExistence type="predicted"/>
<dbReference type="InterPro" id="IPR007492">
    <property type="entry name" value="LytTR_DNA-bd_dom"/>
</dbReference>
<dbReference type="InterPro" id="IPR001789">
    <property type="entry name" value="Sig_transdc_resp-reg_receiver"/>
</dbReference>
<feature type="modified residue" description="4-aspartylphosphate" evidence="1">
    <location>
        <position position="56"/>
    </location>
</feature>
<dbReference type="SMART" id="SM00850">
    <property type="entry name" value="LytTR"/>
    <property type="match status" value="1"/>
</dbReference>
<name>A0A831PRN1_9BACT</name>
<accession>A0A831PRN1</accession>
<evidence type="ECO:0000256" key="1">
    <source>
        <dbReference type="PROSITE-ProRule" id="PRU00169"/>
    </source>
</evidence>
<dbReference type="SUPFAM" id="SSF52172">
    <property type="entry name" value="CheY-like"/>
    <property type="match status" value="1"/>
</dbReference>
<dbReference type="SMART" id="SM00448">
    <property type="entry name" value="REC"/>
    <property type="match status" value="1"/>
</dbReference>
<dbReference type="InterPro" id="IPR046947">
    <property type="entry name" value="LytR-like"/>
</dbReference>
<keyword evidence="1" id="KW-0597">Phosphoprotein</keyword>
<feature type="domain" description="Response regulatory" evidence="2">
    <location>
        <begin position="5"/>
        <end position="116"/>
    </location>
</feature>
<evidence type="ECO:0000259" key="3">
    <source>
        <dbReference type="PROSITE" id="PS50930"/>
    </source>
</evidence>
<dbReference type="InterPro" id="IPR011006">
    <property type="entry name" value="CheY-like_superfamily"/>
</dbReference>
<organism evidence="4">
    <name type="scientific">Mariniphaga anaerophila</name>
    <dbReference type="NCBI Taxonomy" id="1484053"/>
    <lineage>
        <taxon>Bacteria</taxon>
        <taxon>Pseudomonadati</taxon>
        <taxon>Bacteroidota</taxon>
        <taxon>Bacteroidia</taxon>
        <taxon>Marinilabiliales</taxon>
        <taxon>Prolixibacteraceae</taxon>
        <taxon>Mariniphaga</taxon>
    </lineage>
</organism>
<dbReference type="AlphaFoldDB" id="A0A831PRN1"/>
<dbReference type="GO" id="GO:0003677">
    <property type="term" value="F:DNA binding"/>
    <property type="evidence" value="ECO:0007669"/>
    <property type="project" value="InterPro"/>
</dbReference>
<dbReference type="Pfam" id="PF00072">
    <property type="entry name" value="Response_reg"/>
    <property type="match status" value="1"/>
</dbReference>
<dbReference type="PANTHER" id="PTHR37299">
    <property type="entry name" value="TRANSCRIPTIONAL REGULATOR-RELATED"/>
    <property type="match status" value="1"/>
</dbReference>
<dbReference type="PANTHER" id="PTHR37299:SF1">
    <property type="entry name" value="STAGE 0 SPORULATION PROTEIN A HOMOLOG"/>
    <property type="match status" value="1"/>
</dbReference>
<dbReference type="GO" id="GO:0000156">
    <property type="term" value="F:phosphorelay response regulator activity"/>
    <property type="evidence" value="ECO:0007669"/>
    <property type="project" value="InterPro"/>
</dbReference>
<dbReference type="Pfam" id="PF04397">
    <property type="entry name" value="LytTR"/>
    <property type="match status" value="1"/>
</dbReference>
<dbReference type="Proteomes" id="UP000886047">
    <property type="component" value="Unassembled WGS sequence"/>
</dbReference>
<protein>
    <submittedName>
        <fullName evidence="4">Response regulator transcription factor</fullName>
    </submittedName>
</protein>
<evidence type="ECO:0000259" key="2">
    <source>
        <dbReference type="PROSITE" id="PS50110"/>
    </source>
</evidence>
<comment type="caution">
    <text evidence="4">The sequence shown here is derived from an EMBL/GenBank/DDBJ whole genome shotgun (WGS) entry which is preliminary data.</text>
</comment>
<reference evidence="4" key="1">
    <citation type="journal article" date="2020" name="mSystems">
        <title>Genome- and Community-Level Interaction Insights into Carbon Utilization and Element Cycling Functions of Hydrothermarchaeota in Hydrothermal Sediment.</title>
        <authorList>
            <person name="Zhou Z."/>
            <person name="Liu Y."/>
            <person name="Xu W."/>
            <person name="Pan J."/>
            <person name="Luo Z.H."/>
            <person name="Li M."/>
        </authorList>
    </citation>
    <scope>NUCLEOTIDE SEQUENCE [LARGE SCALE GENOMIC DNA]</scope>
    <source>
        <strain evidence="4">SpSt-1217</strain>
    </source>
</reference>
<evidence type="ECO:0000313" key="4">
    <source>
        <dbReference type="EMBL" id="HDR52913.1"/>
    </source>
</evidence>
<dbReference type="Gene3D" id="2.40.50.1020">
    <property type="entry name" value="LytTr DNA-binding domain"/>
    <property type="match status" value="1"/>
</dbReference>